<evidence type="ECO:0000256" key="3">
    <source>
        <dbReference type="ARBA" id="ARBA00012438"/>
    </source>
</evidence>
<dbReference type="Gene3D" id="1.10.287.130">
    <property type="match status" value="1"/>
</dbReference>
<evidence type="ECO:0000256" key="2">
    <source>
        <dbReference type="ARBA" id="ARBA00004370"/>
    </source>
</evidence>
<dbReference type="Pfam" id="PF02518">
    <property type="entry name" value="HATPase_c"/>
    <property type="match status" value="1"/>
</dbReference>
<dbReference type="InterPro" id="IPR036890">
    <property type="entry name" value="HATPase_C_sf"/>
</dbReference>
<dbReference type="KEGG" id="abut:Ami103574_10210"/>
<accession>A0A858BW85</accession>
<evidence type="ECO:0000256" key="6">
    <source>
        <dbReference type="ARBA" id="ARBA00022777"/>
    </source>
</evidence>
<keyword evidence="8" id="KW-0472">Membrane</keyword>
<evidence type="ECO:0000259" key="9">
    <source>
        <dbReference type="PROSITE" id="PS50109"/>
    </source>
</evidence>
<dbReference type="PRINTS" id="PR00344">
    <property type="entry name" value="BCTRLSENSOR"/>
</dbReference>
<evidence type="ECO:0000256" key="1">
    <source>
        <dbReference type="ARBA" id="ARBA00000085"/>
    </source>
</evidence>
<sequence>MYLPSPDAGTSSEVNKVIHRLKTQLALSILLILLMTIALIGLSSNWFISHEFVKYIQEQEHIRSENISVDLGRQYDPLKKSWNLDYVHIIGMYSLYDGYILKVSDEEGTVIWDAENHDMSLCGKVMDEVSTRMENRGEQGSFITHTYAIFQEEQKVGNVSVTYYGPYFLSEHDFSFLKTMNTVLVVASVLAGVASVFVGFLLARRIARPVTRTAYIAKQIAEGNYEIRFEQATKTQELNELVTAINHMAEALSKQENLRKRLTTDMAHELRTPLTAVGSHLEAMIEGLWEATPERLKSCHDEVKRLGTLVADLERLAKIEDENLLLDKTKMDLLEVVGIVMENMKAEAEKKKLSLRVSGVVSVVYADKARMHQVVTNLLSNAIKYTPEGGSVTVEVLDQSDCGVVKVTDTGIGIPEQELPLVFERFYRTDKSRNRKLGGAGIGLTIVKSIIAAHAGTVSAESDASGGSSFTIRIPKGDV</sequence>
<feature type="transmembrane region" description="Helical" evidence="8">
    <location>
        <begin position="25"/>
        <end position="48"/>
    </location>
</feature>
<keyword evidence="8" id="KW-0812">Transmembrane</keyword>
<keyword evidence="12" id="KW-1185">Reference proteome</keyword>
<dbReference type="SMART" id="SM00304">
    <property type="entry name" value="HAMP"/>
    <property type="match status" value="1"/>
</dbReference>
<keyword evidence="7" id="KW-0902">Two-component regulatory system</keyword>
<dbReference type="InterPro" id="IPR003660">
    <property type="entry name" value="HAMP_dom"/>
</dbReference>
<feature type="domain" description="HAMP" evidence="10">
    <location>
        <begin position="204"/>
        <end position="257"/>
    </location>
</feature>
<dbReference type="Gene3D" id="3.30.565.10">
    <property type="entry name" value="Histidine kinase-like ATPase, C-terminal domain"/>
    <property type="match status" value="1"/>
</dbReference>
<evidence type="ECO:0000259" key="10">
    <source>
        <dbReference type="PROSITE" id="PS50885"/>
    </source>
</evidence>
<dbReference type="SUPFAM" id="SSF158472">
    <property type="entry name" value="HAMP domain-like"/>
    <property type="match status" value="1"/>
</dbReference>
<dbReference type="SMART" id="SM00388">
    <property type="entry name" value="HisKA"/>
    <property type="match status" value="1"/>
</dbReference>
<dbReference type="Proteomes" id="UP000466848">
    <property type="component" value="Chromosome"/>
</dbReference>
<organism evidence="11 12">
    <name type="scientific">Aminipila butyrica</name>
    <dbReference type="NCBI Taxonomy" id="433296"/>
    <lineage>
        <taxon>Bacteria</taxon>
        <taxon>Bacillati</taxon>
        <taxon>Bacillota</taxon>
        <taxon>Clostridia</taxon>
        <taxon>Peptostreptococcales</taxon>
        <taxon>Anaerovoracaceae</taxon>
        <taxon>Aminipila</taxon>
    </lineage>
</organism>
<name>A0A858BW85_9FIRM</name>
<keyword evidence="5" id="KW-0808">Transferase</keyword>
<dbReference type="GO" id="GO:0000155">
    <property type="term" value="F:phosphorelay sensor kinase activity"/>
    <property type="evidence" value="ECO:0007669"/>
    <property type="project" value="InterPro"/>
</dbReference>
<comment type="subcellular location">
    <subcellularLocation>
        <location evidence="2">Membrane</location>
    </subcellularLocation>
</comment>
<dbReference type="CDD" id="cd00075">
    <property type="entry name" value="HATPase"/>
    <property type="match status" value="1"/>
</dbReference>
<dbReference type="InterPro" id="IPR004358">
    <property type="entry name" value="Sig_transdc_His_kin-like_C"/>
</dbReference>
<dbReference type="FunFam" id="3.30.565.10:FF:000006">
    <property type="entry name" value="Sensor histidine kinase WalK"/>
    <property type="match status" value="1"/>
</dbReference>
<dbReference type="Gene3D" id="6.10.340.10">
    <property type="match status" value="1"/>
</dbReference>
<dbReference type="InterPro" id="IPR036097">
    <property type="entry name" value="HisK_dim/P_sf"/>
</dbReference>
<dbReference type="AlphaFoldDB" id="A0A858BW85"/>
<evidence type="ECO:0000256" key="5">
    <source>
        <dbReference type="ARBA" id="ARBA00022679"/>
    </source>
</evidence>
<feature type="transmembrane region" description="Helical" evidence="8">
    <location>
        <begin position="183"/>
        <end position="203"/>
    </location>
</feature>
<dbReference type="InterPro" id="IPR005467">
    <property type="entry name" value="His_kinase_dom"/>
</dbReference>
<evidence type="ECO:0000313" key="12">
    <source>
        <dbReference type="Proteomes" id="UP000466848"/>
    </source>
</evidence>
<dbReference type="GO" id="GO:0016036">
    <property type="term" value="P:cellular response to phosphate starvation"/>
    <property type="evidence" value="ECO:0007669"/>
    <property type="project" value="TreeGrafter"/>
</dbReference>
<dbReference type="EC" id="2.7.13.3" evidence="3"/>
<keyword evidence="8" id="KW-1133">Transmembrane helix</keyword>
<dbReference type="InterPro" id="IPR050351">
    <property type="entry name" value="BphY/WalK/GraS-like"/>
</dbReference>
<feature type="domain" description="Histidine kinase" evidence="9">
    <location>
        <begin position="265"/>
        <end position="478"/>
    </location>
</feature>
<dbReference type="PANTHER" id="PTHR45453:SF1">
    <property type="entry name" value="PHOSPHATE REGULON SENSOR PROTEIN PHOR"/>
    <property type="match status" value="1"/>
</dbReference>
<dbReference type="CDD" id="cd06225">
    <property type="entry name" value="HAMP"/>
    <property type="match status" value="1"/>
</dbReference>
<dbReference type="GO" id="GO:0005886">
    <property type="term" value="C:plasma membrane"/>
    <property type="evidence" value="ECO:0007669"/>
    <property type="project" value="TreeGrafter"/>
</dbReference>
<proteinExistence type="predicted"/>
<dbReference type="SUPFAM" id="SSF55874">
    <property type="entry name" value="ATPase domain of HSP90 chaperone/DNA topoisomerase II/histidine kinase"/>
    <property type="match status" value="1"/>
</dbReference>
<keyword evidence="4" id="KW-0597">Phosphoprotein</keyword>
<dbReference type="EMBL" id="CP048649">
    <property type="protein sequence ID" value="QIB69672.1"/>
    <property type="molecule type" value="Genomic_DNA"/>
</dbReference>
<dbReference type="SMART" id="SM00387">
    <property type="entry name" value="HATPase_c"/>
    <property type="match status" value="1"/>
</dbReference>
<dbReference type="Pfam" id="PF00512">
    <property type="entry name" value="HisKA"/>
    <property type="match status" value="1"/>
</dbReference>
<comment type="catalytic activity">
    <reaction evidence="1">
        <text>ATP + protein L-histidine = ADP + protein N-phospho-L-histidine.</text>
        <dbReference type="EC" id="2.7.13.3"/>
    </reaction>
</comment>
<evidence type="ECO:0000256" key="8">
    <source>
        <dbReference type="SAM" id="Phobius"/>
    </source>
</evidence>
<dbReference type="PROSITE" id="PS50109">
    <property type="entry name" value="HIS_KIN"/>
    <property type="match status" value="1"/>
</dbReference>
<keyword evidence="6 11" id="KW-0418">Kinase</keyword>
<dbReference type="SUPFAM" id="SSF47384">
    <property type="entry name" value="Homodimeric domain of signal transducing histidine kinase"/>
    <property type="match status" value="1"/>
</dbReference>
<dbReference type="PROSITE" id="PS50885">
    <property type="entry name" value="HAMP"/>
    <property type="match status" value="1"/>
</dbReference>
<dbReference type="InterPro" id="IPR003594">
    <property type="entry name" value="HATPase_dom"/>
</dbReference>
<evidence type="ECO:0000256" key="4">
    <source>
        <dbReference type="ARBA" id="ARBA00022553"/>
    </source>
</evidence>
<dbReference type="Pfam" id="PF00672">
    <property type="entry name" value="HAMP"/>
    <property type="match status" value="1"/>
</dbReference>
<dbReference type="RefSeq" id="WP_163066912.1">
    <property type="nucleotide sequence ID" value="NZ_CP048649.1"/>
</dbReference>
<dbReference type="CDD" id="cd00082">
    <property type="entry name" value="HisKA"/>
    <property type="match status" value="1"/>
</dbReference>
<reference evidence="11 12" key="1">
    <citation type="submission" date="2020-02" db="EMBL/GenBank/DDBJ databases">
        <authorList>
            <person name="Kim Y.B."/>
            <person name="Roh S.W."/>
        </authorList>
    </citation>
    <scope>NUCLEOTIDE SEQUENCE [LARGE SCALE GENOMIC DNA]</scope>
    <source>
        <strain evidence="11 12">DSM 103574</strain>
    </source>
</reference>
<gene>
    <name evidence="11" type="ORF">Ami103574_10210</name>
</gene>
<evidence type="ECO:0000313" key="11">
    <source>
        <dbReference type="EMBL" id="QIB69672.1"/>
    </source>
</evidence>
<evidence type="ECO:0000256" key="7">
    <source>
        <dbReference type="ARBA" id="ARBA00023012"/>
    </source>
</evidence>
<dbReference type="InterPro" id="IPR003661">
    <property type="entry name" value="HisK_dim/P_dom"/>
</dbReference>
<protein>
    <recommendedName>
        <fullName evidence="3">histidine kinase</fullName>
        <ecNumber evidence="3">2.7.13.3</ecNumber>
    </recommendedName>
</protein>
<dbReference type="GO" id="GO:0004721">
    <property type="term" value="F:phosphoprotein phosphatase activity"/>
    <property type="evidence" value="ECO:0007669"/>
    <property type="project" value="TreeGrafter"/>
</dbReference>
<dbReference type="PANTHER" id="PTHR45453">
    <property type="entry name" value="PHOSPHATE REGULON SENSOR PROTEIN PHOR"/>
    <property type="match status" value="1"/>
</dbReference>